<evidence type="ECO:0000313" key="1">
    <source>
        <dbReference type="EMBL" id="QMP84605.1"/>
    </source>
</evidence>
<gene>
    <name evidence="1" type="ORF">HUN44_00060</name>
</gene>
<protein>
    <submittedName>
        <fullName evidence="1">Uncharacterized protein</fullName>
    </submittedName>
</protein>
<sequence length="85" mass="9940">MSPWVGNEYRWTVEEAIAEHTYDKYGQEYEELRESLLDLVKAARWEAAQELAELDIPDPMGRNFYTGMGVSYAAQYLNPYEEDPK</sequence>
<dbReference type="EMBL" id="MT711979">
    <property type="protein sequence ID" value="QMP84605.1"/>
    <property type="molecule type" value="Genomic_DNA"/>
</dbReference>
<evidence type="ECO:0000313" key="2">
    <source>
        <dbReference type="Proteomes" id="UP000515872"/>
    </source>
</evidence>
<dbReference type="Proteomes" id="UP000515872">
    <property type="component" value="Segment"/>
</dbReference>
<organism evidence="1 2">
    <name type="scientific">Streptomyces phage Endor2</name>
    <dbReference type="NCBI Taxonomy" id="2740182"/>
    <lineage>
        <taxon>Viruses</taxon>
        <taxon>Duplodnaviria</taxon>
        <taxon>Heunggongvirae</taxon>
        <taxon>Uroviricota</taxon>
        <taxon>Caudoviricetes</taxon>
        <taxon>Arquatrovirinae</taxon>
        <taxon>Camvirus</taxon>
        <taxon>Camvirus endor2</taxon>
    </lineage>
</organism>
<name>A0A7G4AX65_9CAUD</name>
<keyword evidence="2" id="KW-1185">Reference proteome</keyword>
<accession>A0A7G4AX65</accession>
<reference evidence="1 2" key="1">
    <citation type="submission" date="2020-07" db="EMBL/GenBank/DDBJ databases">
        <title>Streptomyces phage Genome sequencing and assembly.</title>
        <authorList>
            <person name="Sharma V."/>
            <person name="Hardy A."/>
            <person name="Frunzke J."/>
        </authorList>
    </citation>
    <scope>NUCLEOTIDE SEQUENCE [LARGE SCALE GENOMIC DNA]</scope>
</reference>
<proteinExistence type="predicted"/>